<accession>E7MPX8</accession>
<comment type="caution">
    <text evidence="1">The sequence shown here is derived from an EMBL/GenBank/DDBJ whole genome shotgun (WGS) entry which is preliminary data.</text>
</comment>
<dbReference type="EMBL" id="AECQ01000031">
    <property type="protein sequence ID" value="EFW23897.1"/>
    <property type="molecule type" value="Genomic_DNA"/>
</dbReference>
<dbReference type="Proteomes" id="UP000004097">
    <property type="component" value="Unassembled WGS sequence"/>
</dbReference>
<name>E7MPX8_9FIRM</name>
<dbReference type="AlphaFoldDB" id="E7MPX8"/>
<proteinExistence type="predicted"/>
<evidence type="ECO:0000313" key="1">
    <source>
        <dbReference type="EMBL" id="EFW23897.1"/>
    </source>
</evidence>
<gene>
    <name evidence="1" type="ORF">HMPREF9430_01702</name>
</gene>
<reference evidence="1 2" key="1">
    <citation type="submission" date="2010-08" db="EMBL/GenBank/DDBJ databases">
        <authorList>
            <person name="Weinstock G."/>
            <person name="Sodergren E."/>
            <person name="Clifton S."/>
            <person name="Fulton L."/>
            <person name="Fulton B."/>
            <person name="Courtney L."/>
            <person name="Fronick C."/>
            <person name="Harrison M."/>
            <person name="Strong C."/>
            <person name="Farmer C."/>
            <person name="Delahaunty K."/>
            <person name="Markovic C."/>
            <person name="Hall O."/>
            <person name="Minx P."/>
            <person name="Tomlinson C."/>
            <person name="Mitreva M."/>
            <person name="Hou S."/>
            <person name="Chen J."/>
            <person name="Wollam A."/>
            <person name="Pepin K.H."/>
            <person name="Johnson M."/>
            <person name="Bhonagiri V."/>
            <person name="Zhang X."/>
            <person name="Suruliraj S."/>
            <person name="Warren W."/>
            <person name="Chinwalla A."/>
            <person name="Mardis E.R."/>
            <person name="Wilson R.K."/>
        </authorList>
    </citation>
    <scope>NUCLEOTIDE SEQUENCE [LARGE SCALE GENOMIC DNA]</scope>
    <source>
        <strain evidence="1 2">F0204</strain>
    </source>
</reference>
<dbReference type="HOGENOM" id="CLU_2119509_0_0_9"/>
<sequence length="114" mass="12850">MHNTMINNVTINNAVGMDFIPILSIIIPIEAERIAKHRDPPARHKPKLILDFEVSIKNCTDVKKAITAFASVIITTYINVNTTERILMKNNPIEHTKIIAIDTSNIVIALIFFE</sequence>
<protein>
    <submittedName>
        <fullName evidence="1">Uncharacterized protein</fullName>
    </submittedName>
</protein>
<organism evidence="1 2">
    <name type="scientific">Solobacterium moorei F0204</name>
    <dbReference type="NCBI Taxonomy" id="706433"/>
    <lineage>
        <taxon>Bacteria</taxon>
        <taxon>Bacillati</taxon>
        <taxon>Bacillota</taxon>
        <taxon>Erysipelotrichia</taxon>
        <taxon>Erysipelotrichales</taxon>
        <taxon>Erysipelotrichaceae</taxon>
        <taxon>Solobacterium</taxon>
    </lineage>
</organism>
<evidence type="ECO:0000313" key="2">
    <source>
        <dbReference type="Proteomes" id="UP000004097"/>
    </source>
</evidence>
<dbReference type="STRING" id="706433.HMPREF9430_01702"/>
<keyword evidence="2" id="KW-1185">Reference proteome</keyword>